<proteinExistence type="predicted"/>
<dbReference type="EMBL" id="JAIPUX010000439">
    <property type="protein sequence ID" value="KAH0630646.1"/>
    <property type="molecule type" value="Genomic_DNA"/>
</dbReference>
<evidence type="ECO:0000256" key="4">
    <source>
        <dbReference type="ARBA" id="ARBA00022840"/>
    </source>
</evidence>
<dbReference type="Gene3D" id="1.20.1560.10">
    <property type="entry name" value="ABC transporter type 1, transmembrane domain"/>
    <property type="match status" value="4"/>
</dbReference>
<gene>
    <name evidence="10" type="ORF">JD844_013899</name>
</gene>
<evidence type="ECO:0000256" key="7">
    <source>
        <dbReference type="SAM" id="Phobius"/>
    </source>
</evidence>
<feature type="transmembrane region" description="Helical" evidence="7">
    <location>
        <begin position="679"/>
        <end position="699"/>
    </location>
</feature>
<reference evidence="10 11" key="1">
    <citation type="journal article" date="2022" name="Gigascience">
        <title>A chromosome-level genome assembly and annotation of the desert horned lizard, Phrynosoma platyrhinos, provides insight into chromosomal rearrangements among reptiles.</title>
        <authorList>
            <person name="Koochekian N."/>
            <person name="Ascanio A."/>
            <person name="Farleigh K."/>
            <person name="Card D.C."/>
            <person name="Schield D.R."/>
            <person name="Castoe T.A."/>
            <person name="Jezkova T."/>
        </authorList>
    </citation>
    <scope>NUCLEOTIDE SEQUENCE [LARGE SCALE GENOMIC DNA]</scope>
    <source>
        <strain evidence="10">NK-2021</strain>
    </source>
</reference>
<dbReference type="InterPro" id="IPR003439">
    <property type="entry name" value="ABC_transporter-like_ATP-bd"/>
</dbReference>
<accession>A0ABQ7TM79</accession>
<name>A0ABQ7TM79_PHRPL</name>
<keyword evidence="6 7" id="KW-0472">Membrane</keyword>
<feature type="transmembrane region" description="Helical" evidence="7">
    <location>
        <begin position="747"/>
        <end position="766"/>
    </location>
</feature>
<evidence type="ECO:0000256" key="1">
    <source>
        <dbReference type="ARBA" id="ARBA00004141"/>
    </source>
</evidence>
<dbReference type="InterPro" id="IPR036640">
    <property type="entry name" value="ABC1_TM_sf"/>
</dbReference>
<feature type="domain" description="ABC transporter" evidence="8">
    <location>
        <begin position="841"/>
        <end position="1076"/>
    </location>
</feature>
<dbReference type="PRINTS" id="PR01897">
    <property type="entry name" value="TAP2PROTEIN"/>
</dbReference>
<feature type="transmembrane region" description="Helical" evidence="7">
    <location>
        <begin position="535"/>
        <end position="553"/>
    </location>
</feature>
<dbReference type="InterPro" id="IPR039421">
    <property type="entry name" value="Type_1_exporter"/>
</dbReference>
<dbReference type="Proteomes" id="UP000826234">
    <property type="component" value="Unassembled WGS sequence"/>
</dbReference>
<dbReference type="SUPFAM" id="SSF52540">
    <property type="entry name" value="P-loop containing nucleoside triphosphate hydrolases"/>
    <property type="match status" value="2"/>
</dbReference>
<evidence type="ECO:0000256" key="2">
    <source>
        <dbReference type="ARBA" id="ARBA00022692"/>
    </source>
</evidence>
<keyword evidence="5 7" id="KW-1133">Transmembrane helix</keyword>
<feature type="domain" description="ABC transporter" evidence="8">
    <location>
        <begin position="281"/>
        <end position="506"/>
    </location>
</feature>
<dbReference type="InterPro" id="IPR017871">
    <property type="entry name" value="ABC_transporter-like_CS"/>
</dbReference>
<dbReference type="InterPro" id="IPR027417">
    <property type="entry name" value="P-loop_NTPase"/>
</dbReference>
<feature type="transmembrane region" description="Helical" evidence="7">
    <location>
        <begin position="439"/>
        <end position="462"/>
    </location>
</feature>
<keyword evidence="2 7" id="KW-0812">Transmembrane</keyword>
<evidence type="ECO:0000259" key="9">
    <source>
        <dbReference type="PROSITE" id="PS50929"/>
    </source>
</evidence>
<evidence type="ECO:0000256" key="5">
    <source>
        <dbReference type="ARBA" id="ARBA00022989"/>
    </source>
</evidence>
<keyword evidence="4" id="KW-0067">ATP-binding</keyword>
<dbReference type="PANTHER" id="PTHR43394">
    <property type="entry name" value="ATP-DEPENDENT PERMEASE MDL1, MITOCHONDRIAL"/>
    <property type="match status" value="1"/>
</dbReference>
<dbReference type="Pfam" id="PF00664">
    <property type="entry name" value="ABC_membrane"/>
    <property type="match status" value="2"/>
</dbReference>
<dbReference type="InterPro" id="IPR011527">
    <property type="entry name" value="ABC1_TM_dom"/>
</dbReference>
<protein>
    <recommendedName>
        <fullName evidence="12">Antigen peptide transporter 2</fullName>
    </recommendedName>
</protein>
<feature type="domain" description="ABC transmembrane type-1" evidence="9">
    <location>
        <begin position="707"/>
        <end position="808"/>
    </location>
</feature>
<feature type="transmembrane region" description="Helical" evidence="7">
    <location>
        <begin position="591"/>
        <end position="611"/>
    </location>
</feature>
<sequence>MGSSGYLVKFPRELWHQEDEGQGHSDKQGQWHREPQHHAIEEETPHQVPQDQIQVYVEGFTHGVCVGYRMGSEVPCVEGKRESCKGRGKNLSREVQESLAKANEVAMENLQSISTVRSFANEDGASRCYEDRLQETYQLSKWEVVACAASMGTSNVRSGCSGRDVPLPHKMEEDGVMLFGILGEGFEVQLSSPQLSGLALKIGILYYGGHLVTLGLMSGSDLVTFVLYEKGFSTAIRAILQIYPRVQKAIGSSEKVFEYIDRMPKISPSGVLAPKDLQGHMVLKDVSFSYPDRDSSLVLKGVSLELHPGTVTALVGPSGSGKSTIVALLERFYEPQKGQVALVSQAPVLLARSLHKNIAYGLGERSQEEVAQAAQRVGAHRFVVRLNHGYDTDAGETGGQISGGQRQAIAITRALIRDPRVLILDDATSALDTESQQEMVMVVVVVVVGYLQTGTSSFGHVVTGRFSKSRKFNVHLQLKEDASTVANMCPAVAMLPRVFLQAAALLLCDVLFLSLLGTGWPSLALLGVPAAWLEAALRLLALWGAWGLLSLGWPSRIPPALLATVSLLPPFYLAVGHKVGDPPLLLSSAPWSWLLVGYGAVGLALLIWGVLSPGGATEDGREGNKATLWKLVKLFRPDAPYIAGAFFFLAMAVVGETFIPYYTGRLIDILGTKYDSDAFSWAILLVCLISFGRPSILLIPDPQISGDSVSSIETVRSFATEEEESQRYDTALKETHRLKNQRDLERAIYVLLQRFLHLGLKLMLLYCGYHQILAGLVTKGDLVSFTLYQMEVGEYTRTLMRIYGDALSNVGAAKKVFEYLHREPSVRTEGTLAPGVLQGHVLFRNVSFSYPSRPDVQVLKNVSFELQPGEVTALVGLNGSGKTTCVALLERFYEPQSGEILLDGNPIREYEHKYLHRQVALVGQEPILFSGSIRDNIAYGMEDCSNEQVTAAAEEANALGFITELEGGFSADVGEKGGQLSVGQRQRLAIARALIRNPKVLILDEATSALDVESEAAIQQSVLSRQARAVLVIAHRMQTVENAHKIVVLEGGKVVEEGTHSELMDQKGPYYRLVQRSSME</sequence>
<dbReference type="SMART" id="SM00382">
    <property type="entry name" value="AAA"/>
    <property type="match status" value="2"/>
</dbReference>
<dbReference type="InterPro" id="IPR005293">
    <property type="entry name" value="Tap2/ABCB3"/>
</dbReference>
<dbReference type="SUPFAM" id="SSF90123">
    <property type="entry name" value="ABC transporter transmembrane region"/>
    <property type="match status" value="4"/>
</dbReference>
<dbReference type="PANTHER" id="PTHR43394:SF14">
    <property type="entry name" value="TRANSPORTER 2, ATP BINDING CASSETTE SUBFAMILY B"/>
    <property type="match status" value="1"/>
</dbReference>
<evidence type="ECO:0000313" key="11">
    <source>
        <dbReference type="Proteomes" id="UP000826234"/>
    </source>
</evidence>
<evidence type="ECO:0000256" key="3">
    <source>
        <dbReference type="ARBA" id="ARBA00022741"/>
    </source>
</evidence>
<dbReference type="PROSITE" id="PS00211">
    <property type="entry name" value="ABC_TRANSPORTER_1"/>
    <property type="match status" value="1"/>
</dbReference>
<feature type="transmembrane region" description="Helical" evidence="7">
    <location>
        <begin position="639"/>
        <end position="659"/>
    </location>
</feature>
<dbReference type="Gene3D" id="3.40.50.300">
    <property type="entry name" value="P-loop containing nucleotide triphosphate hydrolases"/>
    <property type="match status" value="2"/>
</dbReference>
<dbReference type="Pfam" id="PF00005">
    <property type="entry name" value="ABC_tran"/>
    <property type="match status" value="2"/>
</dbReference>
<comment type="caution">
    <text evidence="10">The sequence shown here is derived from an EMBL/GenBank/DDBJ whole genome shotgun (WGS) entry which is preliminary data.</text>
</comment>
<keyword evidence="11" id="KW-1185">Reference proteome</keyword>
<comment type="subcellular location">
    <subcellularLocation>
        <location evidence="1">Membrane</location>
        <topology evidence="1">Multi-pass membrane protein</topology>
    </subcellularLocation>
</comment>
<keyword evidence="3" id="KW-0547">Nucleotide-binding</keyword>
<feature type="domain" description="ABC transmembrane type-1" evidence="9">
    <location>
        <begin position="87"/>
        <end position="156"/>
    </location>
</feature>
<organism evidence="10 11">
    <name type="scientific">Phrynosoma platyrhinos</name>
    <name type="common">Desert horned lizard</name>
    <dbReference type="NCBI Taxonomy" id="52577"/>
    <lineage>
        <taxon>Eukaryota</taxon>
        <taxon>Metazoa</taxon>
        <taxon>Chordata</taxon>
        <taxon>Craniata</taxon>
        <taxon>Vertebrata</taxon>
        <taxon>Euteleostomi</taxon>
        <taxon>Lepidosauria</taxon>
        <taxon>Squamata</taxon>
        <taxon>Bifurcata</taxon>
        <taxon>Unidentata</taxon>
        <taxon>Episquamata</taxon>
        <taxon>Toxicofera</taxon>
        <taxon>Iguania</taxon>
        <taxon>Phrynosomatidae</taxon>
        <taxon>Phrynosomatinae</taxon>
        <taxon>Phrynosoma</taxon>
    </lineage>
</organism>
<feature type="transmembrane region" description="Helical" evidence="7">
    <location>
        <begin position="498"/>
        <end position="523"/>
    </location>
</feature>
<dbReference type="InterPro" id="IPR003593">
    <property type="entry name" value="AAA+_ATPase"/>
</dbReference>
<dbReference type="PROSITE" id="PS50893">
    <property type="entry name" value="ABC_TRANSPORTER_2"/>
    <property type="match status" value="2"/>
</dbReference>
<evidence type="ECO:0000256" key="6">
    <source>
        <dbReference type="ARBA" id="ARBA00023136"/>
    </source>
</evidence>
<evidence type="ECO:0000313" key="10">
    <source>
        <dbReference type="EMBL" id="KAH0630646.1"/>
    </source>
</evidence>
<evidence type="ECO:0008006" key="12">
    <source>
        <dbReference type="Google" id="ProtNLM"/>
    </source>
</evidence>
<feature type="transmembrane region" description="Helical" evidence="7">
    <location>
        <begin position="560"/>
        <end position="579"/>
    </location>
</feature>
<evidence type="ECO:0000259" key="8">
    <source>
        <dbReference type="PROSITE" id="PS50893"/>
    </source>
</evidence>
<dbReference type="PROSITE" id="PS50929">
    <property type="entry name" value="ABC_TM1F"/>
    <property type="match status" value="2"/>
</dbReference>